<dbReference type="PANTHER" id="PTHR43000">
    <property type="entry name" value="DTDP-D-GLUCOSE 4,6-DEHYDRATASE-RELATED"/>
    <property type="match status" value="1"/>
</dbReference>
<dbReference type="InterPro" id="IPR001509">
    <property type="entry name" value="Epimerase_deHydtase"/>
</dbReference>
<sequence length="301" mass="33082">MLDSEKILITGATGKIAFPIARALAPRNEVWGAARLRDPADRDKLADAGITPVALDMATGDFSSLPDDFTYVFHAAVDPGAGDWTACLRTNAQHSGDLLYRCRGAKGFVFCSTGSIYGYRGQRPLTESDPPGVPLRADYSFSKVAAEAVCTWVAGRYGIPLTIIRICSTYGPEGGAPADRLDAILARKPIRLHPDKPNNYNPIYEDDYVEFGIRAMEVAATPPVVVNWAGSETVSAEDYCSYLGELVGVEPIFDYTPDAHTPLWPDVTRMHDVLGHTKVPWREGFRRMARARHPEIELKRI</sequence>
<evidence type="ECO:0000259" key="2">
    <source>
        <dbReference type="Pfam" id="PF01370"/>
    </source>
</evidence>
<accession>A0ABV4C3Q9</accession>
<dbReference type="SUPFAM" id="SSF51735">
    <property type="entry name" value="NAD(P)-binding Rossmann-fold domains"/>
    <property type="match status" value="1"/>
</dbReference>
<comment type="similarity">
    <text evidence="1">Belongs to the NAD(P)-dependent epimerase/dehydratase family.</text>
</comment>
<dbReference type="EMBL" id="JBGEDP010000001">
    <property type="protein sequence ID" value="MEY8015915.1"/>
    <property type="molecule type" value="Genomic_DNA"/>
</dbReference>
<evidence type="ECO:0000313" key="4">
    <source>
        <dbReference type="Proteomes" id="UP001564760"/>
    </source>
</evidence>
<dbReference type="Gene3D" id="3.40.50.720">
    <property type="entry name" value="NAD(P)-binding Rossmann-like Domain"/>
    <property type="match status" value="1"/>
</dbReference>
<dbReference type="Proteomes" id="UP001564760">
    <property type="component" value="Unassembled WGS sequence"/>
</dbReference>
<dbReference type="InterPro" id="IPR036291">
    <property type="entry name" value="NAD(P)-bd_dom_sf"/>
</dbReference>
<proteinExistence type="inferred from homology"/>
<dbReference type="Pfam" id="PF01370">
    <property type="entry name" value="Epimerase"/>
    <property type="match status" value="1"/>
</dbReference>
<reference evidence="3 4" key="1">
    <citation type="submission" date="2024-08" db="EMBL/GenBank/DDBJ databases">
        <title>Mycobacterium servetensis sp. nov., a novel rapid-growing mycobacterial species recovered from a human patient in Zaragoza, Spain.</title>
        <authorList>
            <person name="Tristancho-Baro A.I."/>
            <person name="Buenestado-Serrano S."/>
            <person name="Garcia De Viedma D."/>
            <person name="Milagro-Beamonte A."/>
            <person name="Burillo N."/>
            <person name="Sanz S."/>
            <person name="Lopez-Calleja A.I."/>
            <person name="Penas-Utrilla D."/>
            <person name="Guardingo M."/>
            <person name="Garcia M.J."/>
            <person name="Vinuelas-Bayon J."/>
        </authorList>
    </citation>
    <scope>NUCLEOTIDE SEQUENCE [LARGE SCALE GENOMIC DNA]</scope>
    <source>
        <strain evidence="4">HUMS_12744610</strain>
    </source>
</reference>
<feature type="domain" description="NAD-dependent epimerase/dehydratase" evidence="2">
    <location>
        <begin position="7"/>
        <end position="218"/>
    </location>
</feature>
<dbReference type="CDD" id="cd08946">
    <property type="entry name" value="SDR_e"/>
    <property type="match status" value="1"/>
</dbReference>
<keyword evidence="4" id="KW-1185">Reference proteome</keyword>
<comment type="caution">
    <text evidence="3">The sequence shown here is derived from an EMBL/GenBank/DDBJ whole genome shotgun (WGS) entry which is preliminary data.</text>
</comment>
<dbReference type="RefSeq" id="WP_369738352.1">
    <property type="nucleotide sequence ID" value="NZ_JBGEDP010000001.1"/>
</dbReference>
<protein>
    <submittedName>
        <fullName evidence="3">NAD-dependent epimerase/dehydratase family protein</fullName>
    </submittedName>
</protein>
<evidence type="ECO:0000313" key="3">
    <source>
        <dbReference type="EMBL" id="MEY8015915.1"/>
    </source>
</evidence>
<organism evidence="3 4">
    <name type="scientific">Mycobacterium servetii</name>
    <dbReference type="NCBI Taxonomy" id="3237418"/>
    <lineage>
        <taxon>Bacteria</taxon>
        <taxon>Bacillati</taxon>
        <taxon>Actinomycetota</taxon>
        <taxon>Actinomycetes</taxon>
        <taxon>Mycobacteriales</taxon>
        <taxon>Mycobacteriaceae</taxon>
        <taxon>Mycobacterium</taxon>
    </lineage>
</organism>
<evidence type="ECO:0000256" key="1">
    <source>
        <dbReference type="ARBA" id="ARBA00007637"/>
    </source>
</evidence>
<name>A0ABV4C3Q9_9MYCO</name>
<gene>
    <name evidence="3" type="ORF">AB8998_13305</name>
</gene>